<accession>A0AAI8MZ80</accession>
<dbReference type="CDD" id="cd00609">
    <property type="entry name" value="AAT_like"/>
    <property type="match status" value="1"/>
</dbReference>
<evidence type="ECO:0000256" key="5">
    <source>
        <dbReference type="ARBA" id="ARBA00037974"/>
    </source>
</evidence>
<evidence type="ECO:0000313" key="7">
    <source>
        <dbReference type="EMBL" id="AUJ76241.1"/>
    </source>
</evidence>
<reference evidence="7 8" key="1">
    <citation type="submission" date="2017-11" db="EMBL/GenBank/DDBJ databases">
        <title>Genome sequence and genome mining of multiple bioactive secondary metabolites from a deep sea-derived Bacillus siamensis SCSIO 05746.</title>
        <authorList>
            <person name="Pan H.-Q."/>
            <person name="Ju J.-H."/>
        </authorList>
    </citation>
    <scope>NUCLEOTIDE SEQUENCE [LARGE SCALE GENOMIC DNA]</scope>
    <source>
        <strain evidence="7 8">SCSIO 05746</strain>
    </source>
</reference>
<dbReference type="InterPro" id="IPR051798">
    <property type="entry name" value="Class-II_PLP-Dep_Aminotrans"/>
</dbReference>
<name>A0AAI8MZ80_9BACI</name>
<keyword evidence="3" id="KW-0663">Pyridoxal phosphate</keyword>
<evidence type="ECO:0000256" key="2">
    <source>
        <dbReference type="ARBA" id="ARBA00012224"/>
    </source>
</evidence>
<dbReference type="PANTHER" id="PTHR43525:SF1">
    <property type="entry name" value="PROTEIN MALY"/>
    <property type="match status" value="1"/>
</dbReference>
<dbReference type="InterPro" id="IPR027619">
    <property type="entry name" value="C-S_lyase_PatB-like"/>
</dbReference>
<keyword evidence="7" id="KW-0032">Aminotransferase</keyword>
<evidence type="ECO:0000256" key="3">
    <source>
        <dbReference type="ARBA" id="ARBA00022898"/>
    </source>
</evidence>
<gene>
    <name evidence="7" type="ORF">CWD84_05095</name>
</gene>
<dbReference type="Gene3D" id="3.90.1150.10">
    <property type="entry name" value="Aspartate Aminotransferase, domain 1"/>
    <property type="match status" value="1"/>
</dbReference>
<dbReference type="AlphaFoldDB" id="A0AAI8MZ80"/>
<keyword evidence="7" id="KW-0808">Transferase</keyword>
<evidence type="ECO:0000313" key="8">
    <source>
        <dbReference type="Proteomes" id="UP000234366"/>
    </source>
</evidence>
<dbReference type="PANTHER" id="PTHR43525">
    <property type="entry name" value="PROTEIN MALY"/>
    <property type="match status" value="1"/>
</dbReference>
<dbReference type="Pfam" id="PF00155">
    <property type="entry name" value="Aminotran_1_2"/>
    <property type="match status" value="1"/>
</dbReference>
<evidence type="ECO:0000256" key="4">
    <source>
        <dbReference type="ARBA" id="ARBA00023239"/>
    </source>
</evidence>
<comment type="cofactor">
    <cofactor evidence="1">
        <name>pyridoxal 5'-phosphate</name>
        <dbReference type="ChEBI" id="CHEBI:597326"/>
    </cofactor>
</comment>
<dbReference type="InterPro" id="IPR015422">
    <property type="entry name" value="PyrdxlP-dep_Trfase_small"/>
</dbReference>
<keyword evidence="4" id="KW-0456">Lyase</keyword>
<dbReference type="RefSeq" id="WP_060964438.1">
    <property type="nucleotide sequence ID" value="NZ_CP025001.1"/>
</dbReference>
<dbReference type="SUPFAM" id="SSF53383">
    <property type="entry name" value="PLP-dependent transferases"/>
    <property type="match status" value="1"/>
</dbReference>
<dbReference type="EMBL" id="CP025001">
    <property type="protein sequence ID" value="AUJ76241.1"/>
    <property type="molecule type" value="Genomic_DNA"/>
</dbReference>
<protein>
    <recommendedName>
        <fullName evidence="2">cysteine-S-conjugate beta-lyase</fullName>
        <ecNumber evidence="2">4.4.1.13</ecNumber>
    </recommendedName>
</protein>
<dbReference type="Proteomes" id="UP000234366">
    <property type="component" value="Chromosome"/>
</dbReference>
<dbReference type="KEGG" id="bsia:CWD84_05095"/>
<comment type="similarity">
    <text evidence="5">Belongs to the class-II pyridoxal-phosphate-dependent aminotransferase family. MalY/PatB cystathionine beta-lyase subfamily.</text>
</comment>
<dbReference type="NCBIfam" id="TIGR04350">
    <property type="entry name" value="C_S_lyase_PatB"/>
    <property type="match status" value="1"/>
</dbReference>
<sequence>MNFDLRENRFGTQSVKWDKAEALFGVSDALPMWVADMDFRAPEAVTDALKARLDHGIFGYTSPDENTKEAVASWLDTRHGYRPDPASITFSPGVVTALSMAVQAFTEPGDQVLIQSPVYTPFYQMIEENKRQVLHNPLREENGIYRMDFEDLEKKLSDSGVKLMILCNPHNPSGRAWSRDELLKLGSLCAAHNVTVVSDEIHSDLMLYGKPHTPFASLSEDFARISVTCVAPSKTFNIAGIQASAIIIPDRYKRAKFSAALHRNGISNLNTFAVAAIEAAYTKGGPWLDALIPYIEGNMKLAEDFLKKELPKVRMMKPDASYLIWMDFSEYGFSDAELKERMLKKGKIILEPGTKYGPGGEGFMRLNVGCSAAAVKEGLERIKAALAS</sequence>
<evidence type="ECO:0000259" key="6">
    <source>
        <dbReference type="Pfam" id="PF00155"/>
    </source>
</evidence>
<dbReference type="InterPro" id="IPR004839">
    <property type="entry name" value="Aminotransferase_I/II_large"/>
</dbReference>
<dbReference type="InterPro" id="IPR015421">
    <property type="entry name" value="PyrdxlP-dep_Trfase_major"/>
</dbReference>
<dbReference type="GO" id="GO:0047804">
    <property type="term" value="F:cysteine-S-conjugate beta-lyase activity"/>
    <property type="evidence" value="ECO:0007669"/>
    <property type="project" value="UniProtKB-EC"/>
</dbReference>
<feature type="domain" description="Aminotransferase class I/classII large" evidence="6">
    <location>
        <begin position="39"/>
        <end position="382"/>
    </location>
</feature>
<dbReference type="EC" id="4.4.1.13" evidence="2"/>
<keyword evidence="8" id="KW-1185">Reference proteome</keyword>
<dbReference type="Gene3D" id="3.40.640.10">
    <property type="entry name" value="Type I PLP-dependent aspartate aminotransferase-like (Major domain)"/>
    <property type="match status" value="1"/>
</dbReference>
<proteinExistence type="inferred from homology"/>
<organism evidence="7 8">
    <name type="scientific">Bacillus siamensis</name>
    <dbReference type="NCBI Taxonomy" id="659243"/>
    <lineage>
        <taxon>Bacteria</taxon>
        <taxon>Bacillati</taxon>
        <taxon>Bacillota</taxon>
        <taxon>Bacilli</taxon>
        <taxon>Bacillales</taxon>
        <taxon>Bacillaceae</taxon>
        <taxon>Bacillus</taxon>
        <taxon>Bacillus amyloliquefaciens group</taxon>
    </lineage>
</organism>
<evidence type="ECO:0000256" key="1">
    <source>
        <dbReference type="ARBA" id="ARBA00001933"/>
    </source>
</evidence>
<dbReference type="GO" id="GO:0008483">
    <property type="term" value="F:transaminase activity"/>
    <property type="evidence" value="ECO:0007669"/>
    <property type="project" value="UniProtKB-KW"/>
</dbReference>
<dbReference type="InterPro" id="IPR015424">
    <property type="entry name" value="PyrdxlP-dep_Trfase"/>
</dbReference>
<dbReference type="GO" id="GO:0030170">
    <property type="term" value="F:pyridoxal phosphate binding"/>
    <property type="evidence" value="ECO:0007669"/>
    <property type="project" value="InterPro"/>
</dbReference>